<keyword evidence="2" id="KW-0732">Signal</keyword>
<evidence type="ECO:0000256" key="2">
    <source>
        <dbReference type="SAM" id="SignalP"/>
    </source>
</evidence>
<dbReference type="AlphaFoldDB" id="A0A6B0UD58"/>
<evidence type="ECO:0000313" key="3">
    <source>
        <dbReference type="EMBL" id="MXU86635.1"/>
    </source>
</evidence>
<keyword evidence="1" id="KW-0812">Transmembrane</keyword>
<protein>
    <submittedName>
        <fullName evidence="3">Putative secreted protein</fullName>
    </submittedName>
</protein>
<keyword evidence="1" id="KW-1133">Transmembrane helix</keyword>
<keyword evidence="1" id="KW-0472">Membrane</keyword>
<feature type="chain" id="PRO_5025616379" evidence="2">
    <location>
        <begin position="21"/>
        <end position="92"/>
    </location>
</feature>
<evidence type="ECO:0000256" key="1">
    <source>
        <dbReference type="SAM" id="Phobius"/>
    </source>
</evidence>
<reference evidence="3" key="1">
    <citation type="submission" date="2019-12" db="EMBL/GenBank/DDBJ databases">
        <title>An insight into the sialome of adult female Ixodes ricinus ticks feeding for 6 days.</title>
        <authorList>
            <person name="Perner J."/>
            <person name="Ribeiro J.M.C."/>
        </authorList>
    </citation>
    <scope>NUCLEOTIDE SEQUENCE</scope>
    <source>
        <strain evidence="3">Semi-engorged</strain>
        <tissue evidence="3">Salivary glands</tissue>
    </source>
</reference>
<organism evidence="3">
    <name type="scientific">Ixodes ricinus</name>
    <name type="common">Common tick</name>
    <name type="synonym">Acarus ricinus</name>
    <dbReference type="NCBI Taxonomy" id="34613"/>
    <lineage>
        <taxon>Eukaryota</taxon>
        <taxon>Metazoa</taxon>
        <taxon>Ecdysozoa</taxon>
        <taxon>Arthropoda</taxon>
        <taxon>Chelicerata</taxon>
        <taxon>Arachnida</taxon>
        <taxon>Acari</taxon>
        <taxon>Parasitiformes</taxon>
        <taxon>Ixodida</taxon>
        <taxon>Ixodoidea</taxon>
        <taxon>Ixodidae</taxon>
        <taxon>Ixodinae</taxon>
        <taxon>Ixodes</taxon>
    </lineage>
</organism>
<feature type="signal peptide" evidence="2">
    <location>
        <begin position="1"/>
        <end position="20"/>
    </location>
</feature>
<feature type="transmembrane region" description="Helical" evidence="1">
    <location>
        <begin position="62"/>
        <end position="82"/>
    </location>
</feature>
<accession>A0A6B0UD58</accession>
<proteinExistence type="predicted"/>
<name>A0A6B0UD58_IXORI</name>
<sequence>MRRFSLLAAALPAVAGVADATSGVGTAGRSALVEGFQERLMAALKDGGTWNRSRMRMLMLDVVLRAATFSLFSSVFSSVGLFPCRAVRSFLM</sequence>
<dbReference type="EMBL" id="GIFC01004552">
    <property type="protein sequence ID" value="MXU86635.1"/>
    <property type="molecule type" value="Transcribed_RNA"/>
</dbReference>